<dbReference type="Proteomes" id="UP000244128">
    <property type="component" value="Unassembled WGS sequence"/>
</dbReference>
<sequence length="81" mass="9100">MPWLAQKINIISKQNNGKTLVLEVKGVDDERNRIKRAAMAVWIKTVNKQGGFGQGCFGVVFEPARTRDVLLKQARECKNGE</sequence>
<evidence type="ECO:0000313" key="1">
    <source>
        <dbReference type="EMBL" id="PTQ70253.1"/>
    </source>
</evidence>
<protein>
    <submittedName>
        <fullName evidence="1">Uncharacterized protein</fullName>
    </submittedName>
</protein>
<evidence type="ECO:0000313" key="2">
    <source>
        <dbReference type="Proteomes" id="UP000244128"/>
    </source>
</evidence>
<reference evidence="1 2" key="1">
    <citation type="submission" date="2018-04" db="EMBL/GenBank/DDBJ databases">
        <title>Active sludge and wastewater microbial communities from Klosterneuburg, Austria.</title>
        <authorList>
            <person name="Wagner M."/>
        </authorList>
    </citation>
    <scope>NUCLEOTIDE SEQUENCE [LARGE SCALE GENOMIC DNA]</scope>
    <source>
        <strain evidence="1 2">Nm49</strain>
    </source>
</reference>
<accession>A0A2T5HF99</accession>
<name>A0A2T5HF99_9PROT</name>
<organism evidence="1 2">
    <name type="scientific">Nitrosomonas oligotropha</name>
    <dbReference type="NCBI Taxonomy" id="42354"/>
    <lineage>
        <taxon>Bacteria</taxon>
        <taxon>Pseudomonadati</taxon>
        <taxon>Pseudomonadota</taxon>
        <taxon>Betaproteobacteria</taxon>
        <taxon>Nitrosomonadales</taxon>
        <taxon>Nitrosomonadaceae</taxon>
        <taxon>Nitrosomonas</taxon>
    </lineage>
</organism>
<dbReference type="RefSeq" id="WP_181258464.1">
    <property type="nucleotide sequence ID" value="NZ_QAOI01000032.1"/>
</dbReference>
<comment type="caution">
    <text evidence="1">The sequence shown here is derived from an EMBL/GenBank/DDBJ whole genome shotgun (WGS) entry which is preliminary data.</text>
</comment>
<dbReference type="AlphaFoldDB" id="A0A2T5HF99"/>
<proteinExistence type="predicted"/>
<gene>
    <name evidence="1" type="ORF">C8R26_1326</name>
</gene>
<dbReference type="EMBL" id="QAOI01000032">
    <property type="protein sequence ID" value="PTQ70253.1"/>
    <property type="molecule type" value="Genomic_DNA"/>
</dbReference>